<organism evidence="2 3">
    <name type="scientific">Phyllobacterium phragmitis</name>
    <dbReference type="NCBI Taxonomy" id="2670329"/>
    <lineage>
        <taxon>Bacteria</taxon>
        <taxon>Pseudomonadati</taxon>
        <taxon>Pseudomonadota</taxon>
        <taxon>Alphaproteobacteria</taxon>
        <taxon>Hyphomicrobiales</taxon>
        <taxon>Phyllobacteriaceae</taxon>
        <taxon>Phyllobacterium</taxon>
    </lineage>
</organism>
<evidence type="ECO:0000313" key="2">
    <source>
        <dbReference type="EMBL" id="PRD42487.1"/>
    </source>
</evidence>
<keyword evidence="1" id="KW-1133">Transmembrane helix</keyword>
<sequence>MARAPTIVVTLIVAGLFAWAVPLVRLFGAFQPLIVALSIMVAAVFVRLNRGMPTLEWKSLDPDKRKDLTASIVSVTTEYGWIIGINAAALVGLVTLSVIGAEDAALWPEDARRTVAGVVGGVVTLCAARMAYVVWRDIDIVRLQKRLIDGAASKESEERELALADEKVARIRGANVRPVEVKPPKAWGE</sequence>
<feature type="transmembrane region" description="Helical" evidence="1">
    <location>
        <begin position="30"/>
        <end position="48"/>
    </location>
</feature>
<evidence type="ECO:0000313" key="3">
    <source>
        <dbReference type="Proteomes" id="UP000239434"/>
    </source>
</evidence>
<evidence type="ECO:0000256" key="1">
    <source>
        <dbReference type="SAM" id="Phobius"/>
    </source>
</evidence>
<gene>
    <name evidence="2" type="ORF">C5748_15350</name>
</gene>
<reference evidence="2 3" key="1">
    <citation type="submission" date="2018-02" db="EMBL/GenBank/DDBJ databases">
        <title>The draft genome of Phyllobacterium sp. 1N-3.</title>
        <authorList>
            <person name="Liu L."/>
            <person name="Li L."/>
            <person name="Zhang X."/>
            <person name="Wang T."/>
            <person name="Liang L."/>
        </authorList>
    </citation>
    <scope>NUCLEOTIDE SEQUENCE [LARGE SCALE GENOMIC DNA]</scope>
    <source>
        <strain evidence="2 3">1N-3</strain>
    </source>
</reference>
<protein>
    <submittedName>
        <fullName evidence="2">Uncharacterized protein</fullName>
    </submittedName>
</protein>
<dbReference type="EMBL" id="PVBR01000011">
    <property type="protein sequence ID" value="PRD42487.1"/>
    <property type="molecule type" value="Genomic_DNA"/>
</dbReference>
<dbReference type="RefSeq" id="WP_105742819.1">
    <property type="nucleotide sequence ID" value="NZ_PVBR01000011.1"/>
</dbReference>
<name>A0A2S9IPN1_9HYPH</name>
<accession>A0A2S9IPN1</accession>
<feature type="transmembrane region" description="Helical" evidence="1">
    <location>
        <begin position="114"/>
        <end position="135"/>
    </location>
</feature>
<proteinExistence type="predicted"/>
<comment type="caution">
    <text evidence="2">The sequence shown here is derived from an EMBL/GenBank/DDBJ whole genome shotgun (WGS) entry which is preliminary data.</text>
</comment>
<dbReference type="Proteomes" id="UP000239434">
    <property type="component" value="Unassembled WGS sequence"/>
</dbReference>
<dbReference type="AlphaFoldDB" id="A0A2S9IPN1"/>
<keyword evidence="1" id="KW-0472">Membrane</keyword>
<feature type="transmembrane region" description="Helical" evidence="1">
    <location>
        <begin position="68"/>
        <end position="94"/>
    </location>
</feature>
<keyword evidence="3" id="KW-1185">Reference proteome</keyword>
<keyword evidence="1" id="KW-0812">Transmembrane</keyword>